<dbReference type="AlphaFoldDB" id="A0AA95EXV8"/>
<dbReference type="Gene3D" id="1.10.10.1150">
    <property type="entry name" value="Coenzyme PQQ synthesis protein D (PqqD)"/>
    <property type="match status" value="1"/>
</dbReference>
<evidence type="ECO:0000313" key="1">
    <source>
        <dbReference type="EMBL" id="WEK54946.1"/>
    </source>
</evidence>
<accession>A0AA95EXV8</accession>
<dbReference type="Proteomes" id="UP001178662">
    <property type="component" value="Chromosome"/>
</dbReference>
<dbReference type="InterPro" id="IPR008792">
    <property type="entry name" value="PQQD"/>
</dbReference>
<dbReference type="Pfam" id="PF05402">
    <property type="entry name" value="PqqD"/>
    <property type="match status" value="1"/>
</dbReference>
<sequence length="89" mass="10378">MSTMYLKNEKIEAMEMDGQLLLLNPDCLSVTKVNEVGGFIWSYLNESVTIDYLEQRILQQYEGIEPIQVEQDVRRFLDHLIRIGLVRCA</sequence>
<keyword evidence="2" id="KW-1185">Reference proteome</keyword>
<dbReference type="EMBL" id="CP119317">
    <property type="protein sequence ID" value="WEK54946.1"/>
    <property type="molecule type" value="Genomic_DNA"/>
</dbReference>
<name>A0AA95EXV8_9BACL</name>
<dbReference type="InterPro" id="IPR041881">
    <property type="entry name" value="PqqD_sf"/>
</dbReference>
<reference evidence="1" key="1">
    <citation type="submission" date="2023-03" db="EMBL/GenBank/DDBJ databases">
        <title>Andean soil-derived lignocellulolytic bacterial consortium as a source of novel taxa and putative plastic-active enzymes.</title>
        <authorList>
            <person name="Diaz-Garcia L."/>
            <person name="Chuvochina M."/>
            <person name="Feuerriegel G."/>
            <person name="Bunk B."/>
            <person name="Sproer C."/>
            <person name="Streit W.R."/>
            <person name="Rodriguez L.M."/>
            <person name="Overmann J."/>
            <person name="Jimenez D.J."/>
        </authorList>
    </citation>
    <scope>NUCLEOTIDE SEQUENCE</scope>
    <source>
        <strain evidence="1">MAG 2441</strain>
    </source>
</reference>
<organism evidence="1 2">
    <name type="scientific">Candidatus Cohnella colombiensis</name>
    <dbReference type="NCBI Taxonomy" id="3121368"/>
    <lineage>
        <taxon>Bacteria</taxon>
        <taxon>Bacillati</taxon>
        <taxon>Bacillota</taxon>
        <taxon>Bacilli</taxon>
        <taxon>Bacillales</taxon>
        <taxon>Paenibacillaceae</taxon>
        <taxon>Cohnella</taxon>
    </lineage>
</organism>
<protein>
    <submittedName>
        <fullName evidence="1">PqqD family protein</fullName>
    </submittedName>
</protein>
<gene>
    <name evidence="1" type="ORF">P0Y55_02350</name>
</gene>
<evidence type="ECO:0000313" key="2">
    <source>
        <dbReference type="Proteomes" id="UP001178662"/>
    </source>
</evidence>
<proteinExistence type="predicted"/>